<dbReference type="Proteomes" id="UP000488299">
    <property type="component" value="Unassembled WGS sequence"/>
</dbReference>
<accession>A0A7J5TY05</accession>
<name>A0A7J5TY05_9BACT</name>
<dbReference type="SUPFAM" id="SSF51445">
    <property type="entry name" value="(Trans)glycosidases"/>
    <property type="match status" value="1"/>
</dbReference>
<keyword evidence="3" id="KW-1185">Reference proteome</keyword>
<evidence type="ECO:0000313" key="2">
    <source>
        <dbReference type="EMBL" id="KAB7730018.1"/>
    </source>
</evidence>
<evidence type="ECO:0000256" key="1">
    <source>
        <dbReference type="ARBA" id="ARBA00023277"/>
    </source>
</evidence>
<dbReference type="CDD" id="cd02853">
    <property type="entry name" value="E_set_MTHase_like_N"/>
    <property type="match status" value="1"/>
</dbReference>
<protein>
    <recommendedName>
        <fullName evidence="4">DUF3459 domain-containing protein</fullName>
    </recommendedName>
</protein>
<gene>
    <name evidence="2" type="ORF">F5984_12595</name>
</gene>
<evidence type="ECO:0008006" key="4">
    <source>
        <dbReference type="Google" id="ProtNLM"/>
    </source>
</evidence>
<comment type="caution">
    <text evidence="2">The sequence shown here is derived from an EMBL/GenBank/DDBJ whole genome shotgun (WGS) entry which is preliminary data.</text>
</comment>
<evidence type="ECO:0000313" key="3">
    <source>
        <dbReference type="Proteomes" id="UP000488299"/>
    </source>
</evidence>
<proteinExistence type="predicted"/>
<dbReference type="PANTHER" id="PTHR43651:SF11">
    <property type="entry name" value="MALTO-OLIGOSYLTREHALOSE TREHALOHYDROLASE"/>
    <property type="match status" value="1"/>
</dbReference>
<dbReference type="PANTHER" id="PTHR43651">
    <property type="entry name" value="1,4-ALPHA-GLUCAN-BRANCHING ENZYME"/>
    <property type="match status" value="1"/>
</dbReference>
<dbReference type="InterPro" id="IPR017853">
    <property type="entry name" value="GH"/>
</dbReference>
<dbReference type="InterPro" id="IPR014756">
    <property type="entry name" value="Ig_E-set"/>
</dbReference>
<dbReference type="Gene3D" id="3.20.20.80">
    <property type="entry name" value="Glycosidases"/>
    <property type="match status" value="1"/>
</dbReference>
<keyword evidence="1" id="KW-0119">Carbohydrate metabolism</keyword>
<reference evidence="2 3" key="1">
    <citation type="submission" date="2019-10" db="EMBL/GenBank/DDBJ databases">
        <title>Rudanella paleaurantiibacter sp. nov., isolated from sludge.</title>
        <authorList>
            <person name="Xu S.Q."/>
        </authorList>
    </citation>
    <scope>NUCLEOTIDE SEQUENCE [LARGE SCALE GENOMIC DNA]</scope>
    <source>
        <strain evidence="2 3">HX-22-17</strain>
    </source>
</reference>
<dbReference type="RefSeq" id="WP_152124635.1">
    <property type="nucleotide sequence ID" value="NZ_WELI01000005.1"/>
</dbReference>
<organism evidence="2 3">
    <name type="scientific">Rudanella paleaurantiibacter</name>
    <dbReference type="NCBI Taxonomy" id="2614655"/>
    <lineage>
        <taxon>Bacteria</taxon>
        <taxon>Pseudomonadati</taxon>
        <taxon>Bacteroidota</taxon>
        <taxon>Cytophagia</taxon>
        <taxon>Cytophagales</taxon>
        <taxon>Cytophagaceae</taxon>
        <taxon>Rudanella</taxon>
    </lineage>
</organism>
<sequence length="360" mass="39778">MSDPTFIHNRTLGVTFSTDGQAAVTVWHPGARQVALLVVGGSGPVSLSRQPNGYWHTETNAICPGDEYLILVDDEREYPDTASLAQPQGPFGPSLAVDTGQFYWEDTCWVNHPFEQYRVAELDLRTFTREGTLAAATARVARLKTEGINAVAINPTLSALYSPDRPFDTAFLFAIQPDFGSPRQLQQFVNVCHFEGIAVCLDLDYSFLDAPSSHTLAGGWGKMPAMRTGNRDRPSGVGYPDALQRYCLENALLWWRDFHVDALRLNGLAFLPDADETVQLMREAANQLAHVNGHQYYLLVDCDASPATLTGSSGQRFLCRADSDRVTASEASPTDLPSRTYRSDYVYDRQYAAVLHSLFG</sequence>
<dbReference type="SUPFAM" id="SSF81296">
    <property type="entry name" value="E set domains"/>
    <property type="match status" value="1"/>
</dbReference>
<dbReference type="AlphaFoldDB" id="A0A7J5TY05"/>
<dbReference type="InterPro" id="IPR013783">
    <property type="entry name" value="Ig-like_fold"/>
</dbReference>
<dbReference type="EMBL" id="WELI01000005">
    <property type="protein sequence ID" value="KAB7730018.1"/>
    <property type="molecule type" value="Genomic_DNA"/>
</dbReference>
<dbReference type="Gene3D" id="2.60.40.10">
    <property type="entry name" value="Immunoglobulins"/>
    <property type="match status" value="1"/>
</dbReference>